<accession>A0A1I3N9J5</accession>
<organism evidence="3 4">
    <name type="scientific">Desulfomicrobium apsheronum</name>
    <dbReference type="NCBI Taxonomy" id="52560"/>
    <lineage>
        <taxon>Bacteria</taxon>
        <taxon>Pseudomonadati</taxon>
        <taxon>Thermodesulfobacteriota</taxon>
        <taxon>Desulfovibrionia</taxon>
        <taxon>Desulfovibrionales</taxon>
        <taxon>Desulfomicrobiaceae</taxon>
        <taxon>Desulfomicrobium</taxon>
    </lineage>
</organism>
<dbReference type="RefSeq" id="WP_092372299.1">
    <property type="nucleotide sequence ID" value="NZ_FORX01000001.1"/>
</dbReference>
<evidence type="ECO:0000313" key="3">
    <source>
        <dbReference type="EMBL" id="SFJ05849.1"/>
    </source>
</evidence>
<name>A0A1I3N9J5_9BACT</name>
<dbReference type="EMBL" id="FORX01000001">
    <property type="protein sequence ID" value="SFJ05849.1"/>
    <property type="molecule type" value="Genomic_DNA"/>
</dbReference>
<dbReference type="GO" id="GO:0003677">
    <property type="term" value="F:DNA binding"/>
    <property type="evidence" value="ECO:0007669"/>
    <property type="project" value="UniProtKB-UniRule"/>
</dbReference>
<gene>
    <name evidence="3" type="ORF">SAMN04488082_101219</name>
</gene>
<dbReference type="AlphaFoldDB" id="A0A1I3N9J5"/>
<dbReference type="PROSITE" id="PS51740">
    <property type="entry name" value="SPOVT_ABRB"/>
    <property type="match status" value="1"/>
</dbReference>
<dbReference type="Pfam" id="PF15937">
    <property type="entry name" value="PrlF_antitoxin"/>
    <property type="match status" value="1"/>
</dbReference>
<dbReference type="InterPro" id="IPR031848">
    <property type="entry name" value="PrlF_antitoxin"/>
</dbReference>
<evidence type="ECO:0000313" key="4">
    <source>
        <dbReference type="Proteomes" id="UP000198635"/>
    </source>
</evidence>
<evidence type="ECO:0000259" key="2">
    <source>
        <dbReference type="PROSITE" id="PS51740"/>
    </source>
</evidence>
<feature type="domain" description="SpoVT-AbrB" evidence="2">
    <location>
        <begin position="5"/>
        <end position="50"/>
    </location>
</feature>
<proteinExistence type="predicted"/>
<dbReference type="InterPro" id="IPR007159">
    <property type="entry name" value="SpoVT-AbrB_dom"/>
</dbReference>
<dbReference type="Proteomes" id="UP000198635">
    <property type="component" value="Unassembled WGS sequence"/>
</dbReference>
<protein>
    <submittedName>
        <fullName evidence="3">Transcriptional regulator, AbrB family</fullName>
    </submittedName>
</protein>
<keyword evidence="4" id="KW-1185">Reference proteome</keyword>
<dbReference type="NCBIfam" id="TIGR01439">
    <property type="entry name" value="lp_hng_hel_AbrB"/>
    <property type="match status" value="1"/>
</dbReference>
<dbReference type="Gene3D" id="2.10.260.10">
    <property type="match status" value="1"/>
</dbReference>
<dbReference type="OrthoDB" id="9810885at2"/>
<dbReference type="GO" id="GO:0003700">
    <property type="term" value="F:DNA-binding transcription factor activity"/>
    <property type="evidence" value="ECO:0007669"/>
    <property type="project" value="InterPro"/>
</dbReference>
<evidence type="ECO:0000256" key="1">
    <source>
        <dbReference type="PROSITE-ProRule" id="PRU01076"/>
    </source>
</evidence>
<reference evidence="4" key="1">
    <citation type="submission" date="2016-10" db="EMBL/GenBank/DDBJ databases">
        <authorList>
            <person name="Varghese N."/>
            <person name="Submissions S."/>
        </authorList>
    </citation>
    <scope>NUCLEOTIDE SEQUENCE [LARGE SCALE GENOMIC DNA]</scope>
    <source>
        <strain evidence="4">DSM 5918</strain>
    </source>
</reference>
<dbReference type="GO" id="GO:0097351">
    <property type="term" value="F:toxin sequestering activity"/>
    <property type="evidence" value="ECO:0007669"/>
    <property type="project" value="InterPro"/>
</dbReference>
<dbReference type="GO" id="GO:0001558">
    <property type="term" value="P:regulation of cell growth"/>
    <property type="evidence" value="ECO:0007669"/>
    <property type="project" value="InterPro"/>
</dbReference>
<dbReference type="InterPro" id="IPR037914">
    <property type="entry name" value="SpoVT-AbrB_sf"/>
</dbReference>
<sequence length="104" mass="11278">MNTIHEVATVTSKGQITLPKSIRQALGVGFGGKVSFRLRGDEVVVSRSEEAEHEDLAIVRFLALLERDIEAGRNIRPLPGKLAESMAAALDLPVDEDIQGDVEL</sequence>
<dbReference type="STRING" id="52560.SAMN04488082_101219"/>
<dbReference type="SUPFAM" id="SSF89447">
    <property type="entry name" value="AbrB/MazE/MraZ-like"/>
    <property type="match status" value="1"/>
</dbReference>
<dbReference type="SMART" id="SM00966">
    <property type="entry name" value="SpoVT_AbrB"/>
    <property type="match status" value="1"/>
</dbReference>
<keyword evidence="1" id="KW-0238">DNA-binding</keyword>